<dbReference type="OrthoDB" id="3190646at2"/>
<name>W7ID59_9PSEU</name>
<dbReference type="eggNOG" id="COG0631">
    <property type="taxonomic scope" value="Bacteria"/>
</dbReference>
<sequence length="255" mass="27258">MPQITVAEAAGVGLDGRERPTEDVVMVLPDAVVVLDGATATRDDLPSGGAYAIELGAQLVARLTAAPELPLVKHLAGAIRAVARGNGYTPGNSPSSTVAVVRWTDDEVEALVLADTPVVVFTDDGYEVVEDTRLADLPREARATTASVDRLRNRDGGFWVAEALPSAAAQAVHRTWRRDRVLAALIATDGVTCGVDRYGLFDWATARVMASEHGPQVLLDAVRAAERGDRDGVRWPRRKAHDDQALAYLDFTDPA</sequence>
<dbReference type="EMBL" id="AYXG01000240">
    <property type="protein sequence ID" value="EWC58498.1"/>
    <property type="molecule type" value="Genomic_DNA"/>
</dbReference>
<dbReference type="Proteomes" id="UP000019277">
    <property type="component" value="Unassembled WGS sequence"/>
</dbReference>
<protein>
    <recommendedName>
        <fullName evidence="3">Protein phosphatase 2C-like protein</fullName>
    </recommendedName>
</protein>
<dbReference type="AlphaFoldDB" id="W7ID59"/>
<accession>W7ID59</accession>
<gene>
    <name evidence="1" type="ORF">UO65_6178</name>
</gene>
<reference evidence="1 2" key="1">
    <citation type="journal article" date="2014" name="Genome Announc.">
        <title>Draft Genome Sequence of the Antitrypanosomally Active Sponge-Associated Bacterium Actinokineospora sp. Strain EG49.</title>
        <authorList>
            <person name="Harjes J."/>
            <person name="Ryu T."/>
            <person name="Abdelmohsen U.R."/>
            <person name="Moitinho-Silva L."/>
            <person name="Horn H."/>
            <person name="Ravasi T."/>
            <person name="Hentschel U."/>
        </authorList>
    </citation>
    <scope>NUCLEOTIDE SEQUENCE [LARGE SCALE GENOMIC DNA]</scope>
    <source>
        <strain evidence="1 2">EG49</strain>
    </source>
</reference>
<dbReference type="RefSeq" id="WP_035289599.1">
    <property type="nucleotide sequence ID" value="NZ_AYXG01000240.1"/>
</dbReference>
<dbReference type="STRING" id="909613.UO65_6178"/>
<dbReference type="PATRIC" id="fig|909613.9.peg.6176"/>
<organism evidence="1 2">
    <name type="scientific">Actinokineospora spheciospongiae</name>
    <dbReference type="NCBI Taxonomy" id="909613"/>
    <lineage>
        <taxon>Bacteria</taxon>
        <taxon>Bacillati</taxon>
        <taxon>Actinomycetota</taxon>
        <taxon>Actinomycetes</taxon>
        <taxon>Pseudonocardiales</taxon>
        <taxon>Pseudonocardiaceae</taxon>
        <taxon>Actinokineospora</taxon>
    </lineage>
</organism>
<evidence type="ECO:0000313" key="2">
    <source>
        <dbReference type="Proteomes" id="UP000019277"/>
    </source>
</evidence>
<keyword evidence="2" id="KW-1185">Reference proteome</keyword>
<evidence type="ECO:0000313" key="1">
    <source>
        <dbReference type="EMBL" id="EWC58498.1"/>
    </source>
</evidence>
<evidence type="ECO:0008006" key="3">
    <source>
        <dbReference type="Google" id="ProtNLM"/>
    </source>
</evidence>
<comment type="caution">
    <text evidence="1">The sequence shown here is derived from an EMBL/GenBank/DDBJ whole genome shotgun (WGS) entry which is preliminary data.</text>
</comment>
<proteinExistence type="predicted"/>